<keyword evidence="2" id="KW-1185">Reference proteome</keyword>
<dbReference type="EMBL" id="WTYN01000001">
    <property type="protein sequence ID" value="MXO63107.1"/>
    <property type="molecule type" value="Genomic_DNA"/>
</dbReference>
<evidence type="ECO:0000313" key="2">
    <source>
        <dbReference type="Proteomes" id="UP000445582"/>
    </source>
</evidence>
<proteinExistence type="predicted"/>
<protein>
    <recommendedName>
        <fullName evidence="3">Fe2OG dioxygenase domain-containing protein</fullName>
    </recommendedName>
</protein>
<gene>
    <name evidence="1" type="ORF">GRI48_08795</name>
</gene>
<sequence>MVSPLIANLRNRVSWFITRTPYRHARKAAARHRARAAVHRRRESFAGRDLDEDQRSVVETLRRTGSADASAIVDQALLRAAYDAAVGKLASGVREDNRLNPEKDFWDRLLDEDLNEAGHQSADSPFVQLAIAERILAVVSAYFDDAPLLDYVYLLHSSHRPGPLRVSQLWHKDYDDTAVLKLFVYFTDCEDDADGPFTYLPADISAKVPFGLNSHRHDSKVLTNGVERYVSAWKGKMLSARFVDTTRCYHMGSRVSPGHERLLYMAAFTSYPKFNGRQTTTFELTGDLSECQRVALTYG</sequence>
<accession>A0A844YGN8</accession>
<comment type="caution">
    <text evidence="1">The sequence shown here is derived from an EMBL/GenBank/DDBJ whole genome shotgun (WGS) entry which is preliminary data.</text>
</comment>
<evidence type="ECO:0008006" key="3">
    <source>
        <dbReference type="Google" id="ProtNLM"/>
    </source>
</evidence>
<dbReference type="RefSeq" id="WP_160674188.1">
    <property type="nucleotide sequence ID" value="NZ_WTYN01000001.1"/>
</dbReference>
<reference evidence="1 2" key="1">
    <citation type="submission" date="2019-12" db="EMBL/GenBank/DDBJ databases">
        <title>Genomic-based taxomic classification of the family Erythrobacteraceae.</title>
        <authorList>
            <person name="Xu L."/>
        </authorList>
    </citation>
    <scope>NUCLEOTIDE SEQUENCE [LARGE SCALE GENOMIC DNA]</scope>
    <source>
        <strain evidence="1 2">MCCC 1A09965</strain>
    </source>
</reference>
<dbReference type="Proteomes" id="UP000445582">
    <property type="component" value="Unassembled WGS sequence"/>
</dbReference>
<evidence type="ECO:0000313" key="1">
    <source>
        <dbReference type="EMBL" id="MXO63107.1"/>
    </source>
</evidence>
<organism evidence="1 2">
    <name type="scientific">Qipengyuania oceanensis</name>
    <dbReference type="NCBI Taxonomy" id="1463597"/>
    <lineage>
        <taxon>Bacteria</taxon>
        <taxon>Pseudomonadati</taxon>
        <taxon>Pseudomonadota</taxon>
        <taxon>Alphaproteobacteria</taxon>
        <taxon>Sphingomonadales</taxon>
        <taxon>Erythrobacteraceae</taxon>
        <taxon>Qipengyuania</taxon>
    </lineage>
</organism>
<dbReference type="OrthoDB" id="467001at2"/>
<dbReference type="AlphaFoldDB" id="A0A844YGN8"/>
<name>A0A844YGN8_9SPHN</name>